<dbReference type="InterPro" id="IPR050400">
    <property type="entry name" value="Bact_Cytoskel_RodZ"/>
</dbReference>
<keyword evidence="1" id="KW-0472">Membrane</keyword>
<evidence type="ECO:0000256" key="1">
    <source>
        <dbReference type="SAM" id="Phobius"/>
    </source>
</evidence>
<dbReference type="Gene3D" id="1.10.260.40">
    <property type="entry name" value="lambda repressor-like DNA-binding domains"/>
    <property type="match status" value="1"/>
</dbReference>
<keyword evidence="4" id="KW-1185">Reference proteome</keyword>
<protein>
    <submittedName>
        <fullName evidence="3">DUF4115 domain-containing protein</fullName>
    </submittedName>
</protein>
<feature type="transmembrane region" description="Helical" evidence="1">
    <location>
        <begin position="107"/>
        <end position="129"/>
    </location>
</feature>
<comment type="caution">
    <text evidence="3">The sequence shown here is derived from an EMBL/GenBank/DDBJ whole genome shotgun (WGS) entry which is preliminary data.</text>
</comment>
<name>A0ABT3NB25_9BACT</name>
<dbReference type="Pfam" id="PF13464">
    <property type="entry name" value="RodZ_C"/>
    <property type="match status" value="1"/>
</dbReference>
<keyword evidence="1" id="KW-1133">Transmembrane helix</keyword>
<evidence type="ECO:0000259" key="2">
    <source>
        <dbReference type="Pfam" id="PF13464"/>
    </source>
</evidence>
<dbReference type="Pfam" id="PF13413">
    <property type="entry name" value="HTH_25"/>
    <property type="match status" value="1"/>
</dbReference>
<gene>
    <name evidence="3" type="ORF">OOT00_11780</name>
</gene>
<proteinExistence type="predicted"/>
<dbReference type="InterPro" id="IPR010982">
    <property type="entry name" value="Lambda_DNA-bd_dom_sf"/>
</dbReference>
<feature type="domain" description="Cytoskeleton protein RodZ-like C-terminal" evidence="2">
    <location>
        <begin position="168"/>
        <end position="234"/>
    </location>
</feature>
<dbReference type="EMBL" id="JAPFPW010000014">
    <property type="protein sequence ID" value="MCW7754662.1"/>
    <property type="molecule type" value="Genomic_DNA"/>
</dbReference>
<dbReference type="PANTHER" id="PTHR34475">
    <property type="match status" value="1"/>
</dbReference>
<dbReference type="PANTHER" id="PTHR34475:SF1">
    <property type="entry name" value="CYTOSKELETON PROTEIN RODZ"/>
    <property type="match status" value="1"/>
</dbReference>
<evidence type="ECO:0000313" key="3">
    <source>
        <dbReference type="EMBL" id="MCW7754662.1"/>
    </source>
</evidence>
<keyword evidence="1" id="KW-0812">Transmembrane</keyword>
<evidence type="ECO:0000313" key="4">
    <source>
        <dbReference type="Proteomes" id="UP001209681"/>
    </source>
</evidence>
<dbReference type="RefSeq" id="WP_265425576.1">
    <property type="nucleotide sequence ID" value="NZ_JAPFPW010000014.1"/>
</dbReference>
<accession>A0ABT3NB25</accession>
<organism evidence="3 4">
    <name type="scientific">Desulfobotulus pelophilus</name>
    <dbReference type="NCBI Taxonomy" id="2823377"/>
    <lineage>
        <taxon>Bacteria</taxon>
        <taxon>Pseudomonadati</taxon>
        <taxon>Thermodesulfobacteriota</taxon>
        <taxon>Desulfobacteria</taxon>
        <taxon>Desulfobacterales</taxon>
        <taxon>Desulfobacteraceae</taxon>
        <taxon>Desulfobotulus</taxon>
    </lineage>
</organism>
<dbReference type="InterPro" id="IPR025194">
    <property type="entry name" value="RodZ-like_C"/>
</dbReference>
<sequence length="238" mass="26695">MGEESRTTEEGFGLYLQNGRIMQGILLQDLAERLFVSRETLQRLEDEDHGGLPVPVFVRGFVRHYAQEVNLDPDYAAELYKKARKKWDAREEDARRKILFRKRLVRWLKGCAVLLILIAALSFGGVWLAGFMGDVEARKEAALMAVARSTPDYDQPRKPVQSGYKLELLAVESTWVKIIVDEEPSRSFSVEPGDVLEFHAEKTYNVLIGSATGVRLRLNGKALPLSGSGGQAVNLHLP</sequence>
<reference evidence="3 4" key="1">
    <citation type="submission" date="2022-11" db="EMBL/GenBank/DDBJ databases">
        <title>Desulfobotulus tamanensis H1 sp. nov. - anaerobic, alkaliphilic, sulphate reducing bacterium isolated from terrestrial mud volcano.</title>
        <authorList>
            <person name="Frolova A."/>
            <person name="Merkel A.Y."/>
            <person name="Slobodkin A.I."/>
        </authorList>
    </citation>
    <scope>NUCLEOTIDE SEQUENCE [LARGE SCALE GENOMIC DNA]</scope>
    <source>
        <strain evidence="3 4">H1</strain>
    </source>
</reference>
<dbReference type="Proteomes" id="UP001209681">
    <property type="component" value="Unassembled WGS sequence"/>
</dbReference>